<dbReference type="FunFam" id="3.40.50.10490:FF:000011">
    <property type="entry name" value="Arabinose 5-phosphate isomerase"/>
    <property type="match status" value="1"/>
</dbReference>
<dbReference type="AlphaFoldDB" id="A0A6N4QZD8"/>
<dbReference type="CDD" id="cd05014">
    <property type="entry name" value="SIS_Kpsf"/>
    <property type="match status" value="1"/>
</dbReference>
<dbReference type="PANTHER" id="PTHR42745:SF1">
    <property type="entry name" value="ARABINOSE 5-PHOSPHATE ISOMERASE KDSD"/>
    <property type="match status" value="1"/>
</dbReference>
<feature type="site" description="Catalytically relevant" evidence="6">
    <location>
        <position position="192"/>
    </location>
</feature>
<keyword evidence="11" id="KW-0413">Isomerase</keyword>
<keyword evidence="5" id="KW-0862">Zinc</keyword>
<keyword evidence="3 7" id="KW-0129">CBS domain</keyword>
<dbReference type="SUPFAM" id="SSF53697">
    <property type="entry name" value="SIS domain"/>
    <property type="match status" value="1"/>
</dbReference>
<name>A0A6N4QZD8_BLAVI</name>
<comment type="similarity">
    <text evidence="1 4">Belongs to the SIS family. GutQ/KpsF subfamily.</text>
</comment>
<evidence type="ECO:0000259" key="9">
    <source>
        <dbReference type="PROSITE" id="PS51371"/>
    </source>
</evidence>
<dbReference type="EMBL" id="VAFM01000002">
    <property type="protein sequence ID" value="TKW60668.1"/>
    <property type="molecule type" value="Genomic_DNA"/>
</dbReference>
<keyword evidence="8" id="KW-0175">Coiled coil</keyword>
<feature type="binding site" evidence="5">
    <location>
        <position position="81"/>
    </location>
    <ligand>
        <name>Zn(2+)</name>
        <dbReference type="ChEBI" id="CHEBI:29105"/>
    </ligand>
</feature>
<dbReference type="NCBIfam" id="TIGR00393">
    <property type="entry name" value="kpsF"/>
    <property type="match status" value="1"/>
</dbReference>
<evidence type="ECO:0000256" key="4">
    <source>
        <dbReference type="PIRNR" id="PIRNR004692"/>
    </source>
</evidence>
<dbReference type="InterPro" id="IPR001347">
    <property type="entry name" value="SIS_dom"/>
</dbReference>
<dbReference type="InterPro" id="IPR046348">
    <property type="entry name" value="SIS_dom_sf"/>
</dbReference>
<accession>A0A6N4QZD8</accession>
<dbReference type="GO" id="GO:0097367">
    <property type="term" value="F:carbohydrate derivative binding"/>
    <property type="evidence" value="ECO:0007669"/>
    <property type="project" value="InterPro"/>
</dbReference>
<evidence type="ECO:0000256" key="7">
    <source>
        <dbReference type="PROSITE-ProRule" id="PRU00703"/>
    </source>
</evidence>
<feature type="site" description="Catalytically relevant" evidence="6">
    <location>
        <position position="58"/>
    </location>
</feature>
<dbReference type="Gene3D" id="3.10.580.10">
    <property type="entry name" value="CBS-domain"/>
    <property type="match status" value="1"/>
</dbReference>
<dbReference type="InterPro" id="IPR004800">
    <property type="entry name" value="KdsD/KpsF-type"/>
</dbReference>
<proteinExistence type="inferred from homology"/>
<evidence type="ECO:0000256" key="3">
    <source>
        <dbReference type="ARBA" id="ARBA00023122"/>
    </source>
</evidence>
<evidence type="ECO:0000256" key="5">
    <source>
        <dbReference type="PIRSR" id="PIRSR004692-2"/>
    </source>
</evidence>
<evidence type="ECO:0000259" key="10">
    <source>
        <dbReference type="PROSITE" id="PS51464"/>
    </source>
</evidence>
<keyword evidence="2" id="KW-0677">Repeat</keyword>
<feature type="coiled-coil region" evidence="8">
    <location>
        <begin position="3"/>
        <end position="30"/>
    </location>
</feature>
<dbReference type="GO" id="GO:0005975">
    <property type="term" value="P:carbohydrate metabolic process"/>
    <property type="evidence" value="ECO:0007669"/>
    <property type="project" value="InterPro"/>
</dbReference>
<keyword evidence="5" id="KW-0479">Metal-binding</keyword>
<dbReference type="Pfam" id="PF01380">
    <property type="entry name" value="SIS"/>
    <property type="match status" value="1"/>
</dbReference>
<dbReference type="InterPro" id="IPR000644">
    <property type="entry name" value="CBS_dom"/>
</dbReference>
<dbReference type="Pfam" id="PF00571">
    <property type="entry name" value="CBS"/>
    <property type="match status" value="1"/>
</dbReference>
<evidence type="ECO:0000313" key="11">
    <source>
        <dbReference type="EMBL" id="TKW60668.1"/>
    </source>
</evidence>
<gene>
    <name evidence="11" type="ORF">DI628_07145</name>
</gene>
<feature type="domain" description="CBS" evidence="9">
    <location>
        <begin position="272"/>
        <end position="323"/>
    </location>
</feature>
<organism evidence="11 12">
    <name type="scientific">Blastochloris viridis</name>
    <name type="common">Rhodopseudomonas viridis</name>
    <dbReference type="NCBI Taxonomy" id="1079"/>
    <lineage>
        <taxon>Bacteria</taxon>
        <taxon>Pseudomonadati</taxon>
        <taxon>Pseudomonadota</taxon>
        <taxon>Alphaproteobacteria</taxon>
        <taxon>Hyphomicrobiales</taxon>
        <taxon>Blastochloridaceae</taxon>
        <taxon>Blastochloris</taxon>
    </lineage>
</organism>
<evidence type="ECO:0000256" key="8">
    <source>
        <dbReference type="SAM" id="Coils"/>
    </source>
</evidence>
<dbReference type="GO" id="GO:0046872">
    <property type="term" value="F:metal ion binding"/>
    <property type="evidence" value="ECO:0007669"/>
    <property type="project" value="UniProtKB-KW"/>
</dbReference>
<evidence type="ECO:0000256" key="1">
    <source>
        <dbReference type="ARBA" id="ARBA00008165"/>
    </source>
</evidence>
<dbReference type="GO" id="GO:1901135">
    <property type="term" value="P:carbohydrate derivative metabolic process"/>
    <property type="evidence" value="ECO:0007669"/>
    <property type="project" value="InterPro"/>
</dbReference>
<evidence type="ECO:0000256" key="2">
    <source>
        <dbReference type="ARBA" id="ARBA00022737"/>
    </source>
</evidence>
<dbReference type="CDD" id="cd04604">
    <property type="entry name" value="CBS_pair_SIS_assoc"/>
    <property type="match status" value="1"/>
</dbReference>
<dbReference type="PROSITE" id="PS51464">
    <property type="entry name" value="SIS"/>
    <property type="match status" value="1"/>
</dbReference>
<protein>
    <submittedName>
        <fullName evidence="11">KpsF/GutQ family sugar-phosphate isomerase</fullName>
    </submittedName>
</protein>
<evidence type="ECO:0000313" key="12">
    <source>
        <dbReference type="Proteomes" id="UP000320948"/>
    </source>
</evidence>
<dbReference type="Proteomes" id="UP000320948">
    <property type="component" value="Unassembled WGS sequence"/>
</dbReference>
<feature type="site" description="Catalytically relevant" evidence="6">
    <location>
        <position position="110"/>
    </location>
</feature>
<comment type="caution">
    <text evidence="11">The sequence shown here is derived from an EMBL/GenBank/DDBJ whole genome shotgun (WGS) entry which is preliminary data.</text>
</comment>
<reference evidence="11 12" key="1">
    <citation type="journal article" date="2017" name="Nat. Commun.">
        <title>In situ click chemistry generation of cyclooxygenase-2 inhibitors.</title>
        <authorList>
            <person name="Bhardwaj A."/>
            <person name="Kaur J."/>
            <person name="Wuest M."/>
            <person name="Wuest F."/>
        </authorList>
    </citation>
    <scope>NUCLEOTIDE SEQUENCE [LARGE SCALE GENOMIC DNA]</scope>
    <source>
        <strain evidence="11">S2_018_000_R2_106</strain>
    </source>
</reference>
<sequence>MQNQALAAALETLRAETAALQNLTKALEADPALPAALSLLQAVTLNGGGRVIVTGVGKSGHIGGKIAATLASTGTPAFFVHPTEALHGDLGMITKSDVIIALSHSGESKELAAVVTYATRFSIPLIAVTGKPASTLAKAAKVTLNTRVEKEACPLNLAPTTSTTVALALCDALAVALMTARGFSKEDFAVFHPGGKLGAQLLRVKEIMVDENLPLHSENAPMADVLVTLTASNLGCVGLTDAKGNLTGIFTDGDLKRRLTPDLLSRTVADVMTRTPKTITPDALATAAVAHMEQTNVTTLWVTDKNKPVGLLRIQECLHANVI</sequence>
<feature type="site" description="Catalytically relevant" evidence="6">
    <location>
        <position position="151"/>
    </location>
</feature>
<evidence type="ECO:0000256" key="6">
    <source>
        <dbReference type="PIRSR" id="PIRSR004692-3"/>
    </source>
</evidence>
<feature type="domain" description="SIS" evidence="10">
    <location>
        <begin position="41"/>
        <end position="183"/>
    </location>
</feature>
<dbReference type="Gene3D" id="3.40.50.10490">
    <property type="entry name" value="Glucose-6-phosphate isomerase like protein, domain 1"/>
    <property type="match status" value="1"/>
</dbReference>
<dbReference type="PROSITE" id="PS51371">
    <property type="entry name" value="CBS"/>
    <property type="match status" value="1"/>
</dbReference>
<dbReference type="PANTHER" id="PTHR42745">
    <property type="match status" value="1"/>
</dbReference>
<dbReference type="InterPro" id="IPR046342">
    <property type="entry name" value="CBS_dom_sf"/>
</dbReference>
<dbReference type="InterPro" id="IPR050986">
    <property type="entry name" value="GutQ/KpsF_isomerases"/>
</dbReference>
<dbReference type="PIRSF" id="PIRSF004692">
    <property type="entry name" value="KdsD_KpsF"/>
    <property type="match status" value="1"/>
</dbReference>
<dbReference type="InterPro" id="IPR035474">
    <property type="entry name" value="SIS_Kpsf"/>
</dbReference>
<dbReference type="GO" id="GO:0019146">
    <property type="term" value="F:arabinose-5-phosphate isomerase activity"/>
    <property type="evidence" value="ECO:0007669"/>
    <property type="project" value="UniProtKB-ARBA"/>
</dbReference>